<evidence type="ECO:0000256" key="1">
    <source>
        <dbReference type="SAM" id="SignalP"/>
    </source>
</evidence>
<feature type="chain" id="PRO_5035150435" description="DUF1425 domain-containing protein" evidence="1">
    <location>
        <begin position="24"/>
        <end position="129"/>
    </location>
</feature>
<evidence type="ECO:0000313" key="3">
    <source>
        <dbReference type="Proteomes" id="UP000636949"/>
    </source>
</evidence>
<sequence>MDMIKLKYASVATLLALGLTGCASRCITIPANATSAESFGSGFGQLKAMQPVVRTSAGDTIQGQVLVQNKKSVTQNFHYQVQWLDKSGFNVGQPQPWTPVEVYGDLQKMITFSAPTPDAASYNISFCRV</sequence>
<comment type="caution">
    <text evidence="2">The sequence shown here is derived from an EMBL/GenBank/DDBJ whole genome shotgun (WGS) entry which is preliminary data.</text>
</comment>
<accession>A0A8J3E8Y7</accession>
<evidence type="ECO:0000313" key="2">
    <source>
        <dbReference type="EMBL" id="GGF99423.1"/>
    </source>
</evidence>
<dbReference type="Gene3D" id="2.60.40.3230">
    <property type="match status" value="1"/>
</dbReference>
<proteinExistence type="predicted"/>
<dbReference type="CDD" id="cd09030">
    <property type="entry name" value="DUF1425"/>
    <property type="match status" value="1"/>
</dbReference>
<dbReference type="InterPro" id="IPR010824">
    <property type="entry name" value="DUF1425"/>
</dbReference>
<dbReference type="RefSeq" id="WP_117002905.1">
    <property type="nucleotide sequence ID" value="NZ_BMJS01000017.1"/>
</dbReference>
<keyword evidence="3" id="KW-1185">Reference proteome</keyword>
<gene>
    <name evidence="2" type="ORF">GCM10010995_15870</name>
</gene>
<name>A0A8J3E8Y7_9GAMM</name>
<organism evidence="2 3">
    <name type="scientific">Cysteiniphilum litorale</name>
    <dbReference type="NCBI Taxonomy" id="2056700"/>
    <lineage>
        <taxon>Bacteria</taxon>
        <taxon>Pseudomonadati</taxon>
        <taxon>Pseudomonadota</taxon>
        <taxon>Gammaproteobacteria</taxon>
        <taxon>Thiotrichales</taxon>
        <taxon>Fastidiosibacteraceae</taxon>
        <taxon>Cysteiniphilum</taxon>
    </lineage>
</organism>
<dbReference type="InterPro" id="IPR038483">
    <property type="entry name" value="YcfL-like_sf"/>
</dbReference>
<dbReference type="Proteomes" id="UP000636949">
    <property type="component" value="Unassembled WGS sequence"/>
</dbReference>
<reference evidence="2" key="2">
    <citation type="submission" date="2020-09" db="EMBL/GenBank/DDBJ databases">
        <authorList>
            <person name="Sun Q."/>
            <person name="Zhou Y."/>
        </authorList>
    </citation>
    <scope>NUCLEOTIDE SEQUENCE</scope>
    <source>
        <strain evidence="2">CGMCC 1.15758</strain>
    </source>
</reference>
<dbReference type="EMBL" id="BMJS01000017">
    <property type="protein sequence ID" value="GGF99423.1"/>
    <property type="molecule type" value="Genomic_DNA"/>
</dbReference>
<dbReference type="OrthoDB" id="9131561at2"/>
<feature type="signal peptide" evidence="1">
    <location>
        <begin position="1"/>
        <end position="23"/>
    </location>
</feature>
<dbReference type="AlphaFoldDB" id="A0A8J3E8Y7"/>
<keyword evidence="1" id="KW-0732">Signal</keyword>
<dbReference type="Pfam" id="PF07233">
    <property type="entry name" value="DUF1425"/>
    <property type="match status" value="1"/>
</dbReference>
<reference evidence="2" key="1">
    <citation type="journal article" date="2014" name="Int. J. Syst. Evol. Microbiol.">
        <title>Complete genome sequence of Corynebacterium casei LMG S-19264T (=DSM 44701T), isolated from a smear-ripened cheese.</title>
        <authorList>
            <consortium name="US DOE Joint Genome Institute (JGI-PGF)"/>
            <person name="Walter F."/>
            <person name="Albersmeier A."/>
            <person name="Kalinowski J."/>
            <person name="Ruckert C."/>
        </authorList>
    </citation>
    <scope>NUCLEOTIDE SEQUENCE</scope>
    <source>
        <strain evidence="2">CGMCC 1.15758</strain>
    </source>
</reference>
<evidence type="ECO:0008006" key="4">
    <source>
        <dbReference type="Google" id="ProtNLM"/>
    </source>
</evidence>
<protein>
    <recommendedName>
        <fullName evidence="4">DUF1425 domain-containing protein</fullName>
    </recommendedName>
</protein>
<dbReference type="PROSITE" id="PS51257">
    <property type="entry name" value="PROKAR_LIPOPROTEIN"/>
    <property type="match status" value="1"/>
</dbReference>